<keyword evidence="2" id="KW-1185">Reference proteome</keyword>
<dbReference type="AlphaFoldDB" id="A0A4R1ANY0"/>
<reference evidence="1 2" key="1">
    <citation type="submission" date="2019-03" db="EMBL/GenBank/DDBJ databases">
        <authorList>
            <person name="Jensen L."/>
            <person name="Storgaard J."/>
            <person name="Sulaj E."/>
            <person name="Schramm A."/>
            <person name="Marshall I.P.G."/>
        </authorList>
    </citation>
    <scope>NUCLEOTIDE SEQUENCE [LARGE SCALE GENOMIC DNA]</scope>
    <source>
        <strain evidence="1 2">2017H2G3</strain>
    </source>
</reference>
<proteinExistence type="predicted"/>
<organism evidence="1 2">
    <name type="scientific">Cytobacillus praedii</name>
    <dbReference type="NCBI Taxonomy" id="1742358"/>
    <lineage>
        <taxon>Bacteria</taxon>
        <taxon>Bacillati</taxon>
        <taxon>Bacillota</taxon>
        <taxon>Bacilli</taxon>
        <taxon>Bacillales</taxon>
        <taxon>Bacillaceae</taxon>
        <taxon>Cytobacillus</taxon>
    </lineage>
</organism>
<dbReference type="EMBL" id="SJTH01000057">
    <property type="protein sequence ID" value="TCJ01568.1"/>
    <property type="molecule type" value="Genomic_DNA"/>
</dbReference>
<dbReference type="RefSeq" id="WP_131238509.1">
    <property type="nucleotide sequence ID" value="NZ_SJTH01000057.1"/>
</dbReference>
<accession>A0A4R1ANY0</accession>
<protein>
    <submittedName>
        <fullName evidence="1">Uncharacterized protein</fullName>
    </submittedName>
</protein>
<evidence type="ECO:0000313" key="2">
    <source>
        <dbReference type="Proteomes" id="UP000293846"/>
    </source>
</evidence>
<comment type="caution">
    <text evidence="1">The sequence shown here is derived from an EMBL/GenBank/DDBJ whole genome shotgun (WGS) entry which is preliminary data.</text>
</comment>
<name>A0A4R1ANY0_9BACI</name>
<sequence>MKITIYLNNGMQFDATVDGFNGAEFAEKMNNPQLNVLSIGDVVINKHAVMMIVPSDAVNQL</sequence>
<dbReference type="Proteomes" id="UP000293846">
    <property type="component" value="Unassembled WGS sequence"/>
</dbReference>
<gene>
    <name evidence="1" type="ORF">E0Y62_23335</name>
</gene>
<evidence type="ECO:0000313" key="1">
    <source>
        <dbReference type="EMBL" id="TCJ01568.1"/>
    </source>
</evidence>
<dbReference type="Gene3D" id="2.30.30.100">
    <property type="match status" value="1"/>
</dbReference>